<dbReference type="Pfam" id="PF00481">
    <property type="entry name" value="PP2C"/>
    <property type="match status" value="1"/>
</dbReference>
<dbReference type="InterPro" id="IPR001932">
    <property type="entry name" value="PPM-type_phosphatase-like_dom"/>
</dbReference>
<dbReference type="SUPFAM" id="SSF81606">
    <property type="entry name" value="PP2C-like"/>
    <property type="match status" value="1"/>
</dbReference>
<organism evidence="3">
    <name type="scientific">Sesamum calycinum</name>
    <dbReference type="NCBI Taxonomy" id="2727403"/>
    <lineage>
        <taxon>Eukaryota</taxon>
        <taxon>Viridiplantae</taxon>
        <taxon>Streptophyta</taxon>
        <taxon>Embryophyta</taxon>
        <taxon>Tracheophyta</taxon>
        <taxon>Spermatophyta</taxon>
        <taxon>Magnoliopsida</taxon>
        <taxon>eudicotyledons</taxon>
        <taxon>Gunneridae</taxon>
        <taxon>Pentapetalae</taxon>
        <taxon>asterids</taxon>
        <taxon>lamiids</taxon>
        <taxon>Lamiales</taxon>
        <taxon>Pedaliaceae</taxon>
        <taxon>Sesamum</taxon>
    </lineage>
</organism>
<evidence type="ECO:0000256" key="1">
    <source>
        <dbReference type="SAM" id="MobiDB-lite"/>
    </source>
</evidence>
<gene>
    <name evidence="3" type="ORF">Scaly_1394700</name>
</gene>
<dbReference type="PANTHER" id="PTHR12320">
    <property type="entry name" value="PROTEIN PHOSPHATASE 2C"/>
    <property type="match status" value="1"/>
</dbReference>
<feature type="region of interest" description="Disordered" evidence="1">
    <location>
        <begin position="337"/>
        <end position="356"/>
    </location>
</feature>
<dbReference type="SMART" id="SM00331">
    <property type="entry name" value="PP2C_SIG"/>
    <property type="match status" value="1"/>
</dbReference>
<comment type="caution">
    <text evidence="3">The sequence shown here is derived from an EMBL/GenBank/DDBJ whole genome shotgun (WGS) entry which is preliminary data.</text>
</comment>
<evidence type="ECO:0000313" key="3">
    <source>
        <dbReference type="EMBL" id="KAL0357090.1"/>
    </source>
</evidence>
<reference evidence="3" key="2">
    <citation type="journal article" date="2024" name="Plant">
        <title>Genomic evolution and insights into agronomic trait innovations of Sesamum species.</title>
        <authorList>
            <person name="Miao H."/>
            <person name="Wang L."/>
            <person name="Qu L."/>
            <person name="Liu H."/>
            <person name="Sun Y."/>
            <person name="Le M."/>
            <person name="Wang Q."/>
            <person name="Wei S."/>
            <person name="Zheng Y."/>
            <person name="Lin W."/>
            <person name="Duan Y."/>
            <person name="Cao H."/>
            <person name="Xiong S."/>
            <person name="Wang X."/>
            <person name="Wei L."/>
            <person name="Li C."/>
            <person name="Ma Q."/>
            <person name="Ju M."/>
            <person name="Zhao R."/>
            <person name="Li G."/>
            <person name="Mu C."/>
            <person name="Tian Q."/>
            <person name="Mei H."/>
            <person name="Zhang T."/>
            <person name="Gao T."/>
            <person name="Zhang H."/>
        </authorList>
    </citation>
    <scope>NUCLEOTIDE SEQUENCE</scope>
    <source>
        <strain evidence="3">KEN8</strain>
    </source>
</reference>
<dbReference type="AlphaFoldDB" id="A0AAW2PLG2"/>
<dbReference type="GO" id="GO:0004722">
    <property type="term" value="F:protein serine/threonine phosphatase activity"/>
    <property type="evidence" value="ECO:0007669"/>
    <property type="project" value="TreeGrafter"/>
</dbReference>
<dbReference type="EMBL" id="JACGWM010000008">
    <property type="protein sequence ID" value="KAL0357090.1"/>
    <property type="molecule type" value="Genomic_DNA"/>
</dbReference>
<protein>
    <recommendedName>
        <fullName evidence="2">PPM-type phosphatase domain-containing protein</fullName>
    </recommendedName>
</protein>
<proteinExistence type="predicted"/>
<dbReference type="Gene3D" id="3.60.40.10">
    <property type="entry name" value="PPM-type phosphatase domain"/>
    <property type="match status" value="1"/>
</dbReference>
<feature type="domain" description="PPM-type phosphatase" evidence="2">
    <location>
        <begin position="567"/>
        <end position="805"/>
    </location>
</feature>
<dbReference type="PROSITE" id="PS51746">
    <property type="entry name" value="PPM_2"/>
    <property type="match status" value="1"/>
</dbReference>
<dbReference type="PANTHER" id="PTHR12320:SF1">
    <property type="entry name" value="PROTEIN PHOSPHATASE PTC7 HOMOLOG"/>
    <property type="match status" value="1"/>
</dbReference>
<name>A0AAW2PLG2_9LAMI</name>
<feature type="region of interest" description="Disordered" evidence="1">
    <location>
        <begin position="166"/>
        <end position="187"/>
    </location>
</feature>
<dbReference type="SMART" id="SM00332">
    <property type="entry name" value="PP2Cc"/>
    <property type="match status" value="1"/>
</dbReference>
<evidence type="ECO:0000259" key="2">
    <source>
        <dbReference type="PROSITE" id="PS51746"/>
    </source>
</evidence>
<accession>A0AAW2PLG2</accession>
<dbReference type="GO" id="GO:0009507">
    <property type="term" value="C:chloroplast"/>
    <property type="evidence" value="ECO:0007669"/>
    <property type="project" value="TreeGrafter"/>
</dbReference>
<reference evidence="3" key="1">
    <citation type="submission" date="2020-06" db="EMBL/GenBank/DDBJ databases">
        <authorList>
            <person name="Li T."/>
            <person name="Hu X."/>
            <person name="Zhang T."/>
            <person name="Song X."/>
            <person name="Zhang H."/>
            <person name="Dai N."/>
            <person name="Sheng W."/>
            <person name="Hou X."/>
            <person name="Wei L."/>
        </authorList>
    </citation>
    <scope>NUCLEOTIDE SEQUENCE</scope>
    <source>
        <strain evidence="3">KEN8</strain>
        <tissue evidence="3">Leaf</tissue>
    </source>
</reference>
<dbReference type="InterPro" id="IPR036457">
    <property type="entry name" value="PPM-type-like_dom_sf"/>
</dbReference>
<dbReference type="InterPro" id="IPR039123">
    <property type="entry name" value="PPTC7"/>
</dbReference>
<sequence>MADLFCSFLDFQSLNTNFKFHLFLPPRHYCSSALVHAHSARINGMRRRPLHLTLLSRPSSPNFDVISTHEHSDGSLLYRFGDPSEVAKNVKMEESKIVKEDIEGEDGYTVVKVLDGDHEAAVIVKKADREVTSSGLTEVVDQTDSIVISSGSISVVQVDNDSREKLLEGSNDSELPISSSSKEREVISPPDIDVEHVGNVEEDLNGKHEDSSLVAEASILDENSESGNSVTTVELLEEESAGVTSTHGVVVEHPGNVEEVLNEELGDSSPTDTSILGKSYEMENNGTKVESLVRDTAESTTLISLMPKPIIAVPDNDVFQASLETVRTMDASVDSEHQNLETEMQNESIEGDRESIESDLESLPRQSQTAVSLPQEIEDQNLEAGVQELTIGKGGESEMNQPGALGLTNVIDGNSNENNMNDTEAKYPPITNEAEESGTETGVLNEIVEDGSESDVIPLNTMSPQLKVELRLDEETGTDITEESAEDDGAESLTTLNDVPQNLILGSERTEVNDNLQSGDLVEASGHELTQLKSTESAIKSQEILRMNFVLSSGAALLPHPSKVSHEHFLLTLCLHFRVQPCGEDAYFIAGQTWLGVADGVGQWSLEGTKPGVYARELMKNCEKFISDLNGDSLDNPMELLNLSVAGTHYPGPSTVLIAQVVGQDLHVANVGDSGFIVLRHGSVYKRSSPMLHAFHFTKQIERGDDPSHLAELYRVDLEEDDVIITATDGLLDNLYDQEISSIVVSSLAADKKLEEIAELLATKAQDVGRSTSGRSPFADEAQAAGFAGYTGGKLDDVAVIVSIVQRQSTPQML</sequence>
<feature type="compositionally biased region" description="Polar residues" evidence="1">
    <location>
        <begin position="170"/>
        <end position="180"/>
    </location>
</feature>